<proteinExistence type="predicted"/>
<feature type="region of interest" description="Disordered" evidence="1">
    <location>
        <begin position="93"/>
        <end position="133"/>
    </location>
</feature>
<feature type="compositionally biased region" description="Basic and acidic residues" evidence="1">
    <location>
        <begin position="93"/>
        <end position="104"/>
    </location>
</feature>
<gene>
    <name evidence="2" type="ORF">KIN20_006082</name>
</gene>
<reference evidence="2" key="1">
    <citation type="submission" date="2021-06" db="EMBL/GenBank/DDBJ databases">
        <title>Parelaphostrongylus tenuis whole genome reference sequence.</title>
        <authorList>
            <person name="Garwood T.J."/>
            <person name="Larsen P.A."/>
            <person name="Fountain-Jones N.M."/>
            <person name="Garbe J.R."/>
            <person name="Macchietto M.G."/>
            <person name="Kania S.A."/>
            <person name="Gerhold R.W."/>
            <person name="Richards J.E."/>
            <person name="Wolf T.M."/>
        </authorList>
    </citation>
    <scope>NUCLEOTIDE SEQUENCE</scope>
    <source>
        <strain evidence="2">MNPRO001-30</strain>
        <tissue evidence="2">Meninges</tissue>
    </source>
</reference>
<evidence type="ECO:0000313" key="2">
    <source>
        <dbReference type="EMBL" id="KAJ1350317.1"/>
    </source>
</evidence>
<dbReference type="AlphaFoldDB" id="A0AAD5MJU1"/>
<dbReference type="EMBL" id="JAHQIW010000834">
    <property type="protein sequence ID" value="KAJ1350317.1"/>
    <property type="molecule type" value="Genomic_DNA"/>
</dbReference>
<feature type="region of interest" description="Disordered" evidence="1">
    <location>
        <begin position="41"/>
        <end position="77"/>
    </location>
</feature>
<sequence length="133" mass="15344">MNGRGYPSEAVEWTRRYSDSDVLTNGPPKLVRSTLNLFGKMKCGRGTRRSSRERNEQKELTRSRKMTASRQWQSSNDTVDTVSLYDMILVVDYRQRQRESKDNESNNDEESMSKDASLKDKNSSEGLRQKGNV</sequence>
<protein>
    <submittedName>
        <fullName evidence="2">Uncharacterized protein</fullName>
    </submittedName>
</protein>
<comment type="caution">
    <text evidence="2">The sequence shown here is derived from an EMBL/GenBank/DDBJ whole genome shotgun (WGS) entry which is preliminary data.</text>
</comment>
<dbReference type="Proteomes" id="UP001196413">
    <property type="component" value="Unassembled WGS sequence"/>
</dbReference>
<name>A0AAD5MJU1_PARTN</name>
<feature type="compositionally biased region" description="Basic and acidic residues" evidence="1">
    <location>
        <begin position="50"/>
        <end position="62"/>
    </location>
</feature>
<accession>A0AAD5MJU1</accession>
<evidence type="ECO:0000313" key="3">
    <source>
        <dbReference type="Proteomes" id="UP001196413"/>
    </source>
</evidence>
<feature type="compositionally biased region" description="Polar residues" evidence="1">
    <location>
        <begin position="66"/>
        <end position="77"/>
    </location>
</feature>
<feature type="compositionally biased region" description="Basic and acidic residues" evidence="1">
    <location>
        <begin position="111"/>
        <end position="123"/>
    </location>
</feature>
<evidence type="ECO:0000256" key="1">
    <source>
        <dbReference type="SAM" id="MobiDB-lite"/>
    </source>
</evidence>
<organism evidence="2 3">
    <name type="scientific">Parelaphostrongylus tenuis</name>
    <name type="common">Meningeal worm</name>
    <dbReference type="NCBI Taxonomy" id="148309"/>
    <lineage>
        <taxon>Eukaryota</taxon>
        <taxon>Metazoa</taxon>
        <taxon>Ecdysozoa</taxon>
        <taxon>Nematoda</taxon>
        <taxon>Chromadorea</taxon>
        <taxon>Rhabditida</taxon>
        <taxon>Rhabditina</taxon>
        <taxon>Rhabditomorpha</taxon>
        <taxon>Strongyloidea</taxon>
        <taxon>Metastrongylidae</taxon>
        <taxon>Parelaphostrongylus</taxon>
    </lineage>
</organism>
<keyword evidence="3" id="KW-1185">Reference proteome</keyword>